<reference evidence="2" key="1">
    <citation type="submission" date="2020-08" db="EMBL/GenBank/DDBJ databases">
        <title>Multicomponent nature underlies the extraordinary mechanical properties of spider dragline silk.</title>
        <authorList>
            <person name="Kono N."/>
            <person name="Nakamura H."/>
            <person name="Mori M."/>
            <person name="Yoshida Y."/>
            <person name="Ohtoshi R."/>
            <person name="Malay A.D."/>
            <person name="Moran D.A.P."/>
            <person name="Tomita M."/>
            <person name="Numata K."/>
            <person name="Arakawa K."/>
        </authorList>
    </citation>
    <scope>NUCLEOTIDE SEQUENCE</scope>
</reference>
<proteinExistence type="predicted"/>
<sequence length="92" mass="10233">MSKPDAFPPAMTELVLQATHPHTGEEKTGCRNDKGRGSLPLPASPRLSVLKDLLINLYRRCGNRSVPSLSCQGDFFFSNHRSYGLNVRNFQS</sequence>
<evidence type="ECO:0000313" key="3">
    <source>
        <dbReference type="Proteomes" id="UP000886998"/>
    </source>
</evidence>
<evidence type="ECO:0000313" key="2">
    <source>
        <dbReference type="EMBL" id="GFY44781.1"/>
    </source>
</evidence>
<accession>A0A8X6X2I4</accession>
<feature type="compositionally biased region" description="Basic and acidic residues" evidence="1">
    <location>
        <begin position="22"/>
        <end position="36"/>
    </location>
</feature>
<feature type="region of interest" description="Disordered" evidence="1">
    <location>
        <begin position="18"/>
        <end position="43"/>
    </location>
</feature>
<dbReference type="Proteomes" id="UP000886998">
    <property type="component" value="Unassembled WGS sequence"/>
</dbReference>
<comment type="caution">
    <text evidence="2">The sequence shown here is derived from an EMBL/GenBank/DDBJ whole genome shotgun (WGS) entry which is preliminary data.</text>
</comment>
<dbReference type="AlphaFoldDB" id="A0A8X6X2I4"/>
<organism evidence="2 3">
    <name type="scientific">Trichonephila inaurata madagascariensis</name>
    <dbReference type="NCBI Taxonomy" id="2747483"/>
    <lineage>
        <taxon>Eukaryota</taxon>
        <taxon>Metazoa</taxon>
        <taxon>Ecdysozoa</taxon>
        <taxon>Arthropoda</taxon>
        <taxon>Chelicerata</taxon>
        <taxon>Arachnida</taxon>
        <taxon>Araneae</taxon>
        <taxon>Araneomorphae</taxon>
        <taxon>Entelegynae</taxon>
        <taxon>Araneoidea</taxon>
        <taxon>Nephilidae</taxon>
        <taxon>Trichonephila</taxon>
        <taxon>Trichonephila inaurata</taxon>
    </lineage>
</organism>
<protein>
    <submittedName>
        <fullName evidence="2">Uncharacterized protein</fullName>
    </submittedName>
</protein>
<gene>
    <name evidence="2" type="ORF">TNIN_431761</name>
</gene>
<dbReference type="EMBL" id="BMAV01004414">
    <property type="protein sequence ID" value="GFY44781.1"/>
    <property type="molecule type" value="Genomic_DNA"/>
</dbReference>
<name>A0A8X6X2I4_9ARAC</name>
<keyword evidence="3" id="KW-1185">Reference proteome</keyword>
<evidence type="ECO:0000256" key="1">
    <source>
        <dbReference type="SAM" id="MobiDB-lite"/>
    </source>
</evidence>